<evidence type="ECO:0000256" key="8">
    <source>
        <dbReference type="SAM" id="Phobius"/>
    </source>
</evidence>
<dbReference type="GO" id="GO:0016757">
    <property type="term" value="F:glycosyltransferase activity"/>
    <property type="evidence" value="ECO:0007669"/>
    <property type="project" value="UniProtKB-KW"/>
</dbReference>
<evidence type="ECO:0000256" key="4">
    <source>
        <dbReference type="ARBA" id="ARBA00022692"/>
    </source>
</evidence>
<dbReference type="SUPFAM" id="SSF53448">
    <property type="entry name" value="Nucleotide-diphospho-sugar transferases"/>
    <property type="match status" value="1"/>
</dbReference>
<keyword evidence="2 10" id="KW-0328">Glycosyltransferase</keyword>
<feature type="transmembrane region" description="Helical" evidence="8">
    <location>
        <begin position="281"/>
        <end position="302"/>
    </location>
</feature>
<evidence type="ECO:0000256" key="5">
    <source>
        <dbReference type="ARBA" id="ARBA00022985"/>
    </source>
</evidence>
<protein>
    <submittedName>
        <fullName evidence="10">Glycosyltransferase</fullName>
        <ecNumber evidence="10">2.4.-.-</ecNumber>
    </submittedName>
</protein>
<evidence type="ECO:0000256" key="3">
    <source>
        <dbReference type="ARBA" id="ARBA00022679"/>
    </source>
</evidence>
<dbReference type="Pfam" id="PF00535">
    <property type="entry name" value="Glycos_transf_2"/>
    <property type="match status" value="1"/>
</dbReference>
<accession>A0ABU8X3X3</accession>
<keyword evidence="7 8" id="KW-0472">Membrane</keyword>
<evidence type="ECO:0000259" key="9">
    <source>
        <dbReference type="Pfam" id="PF00535"/>
    </source>
</evidence>
<evidence type="ECO:0000256" key="1">
    <source>
        <dbReference type="ARBA" id="ARBA00022475"/>
    </source>
</evidence>
<gene>
    <name evidence="10" type="ORF">WKW79_07570</name>
</gene>
<dbReference type="InterPro" id="IPR050256">
    <property type="entry name" value="Glycosyltransferase_2"/>
</dbReference>
<organism evidence="10 11">
    <name type="scientific">Variovorax robiniae</name>
    <dbReference type="NCBI Taxonomy" id="1836199"/>
    <lineage>
        <taxon>Bacteria</taxon>
        <taxon>Pseudomonadati</taxon>
        <taxon>Pseudomonadota</taxon>
        <taxon>Betaproteobacteria</taxon>
        <taxon>Burkholderiales</taxon>
        <taxon>Comamonadaceae</taxon>
        <taxon>Variovorax</taxon>
    </lineage>
</organism>
<evidence type="ECO:0000256" key="2">
    <source>
        <dbReference type="ARBA" id="ARBA00022676"/>
    </source>
</evidence>
<keyword evidence="11" id="KW-1185">Reference proteome</keyword>
<keyword evidence="5" id="KW-0448">Lipopolysaccharide biosynthesis</keyword>
<sequence length="330" mass="37194">MSASYKVPNSGFQSIERGEQRALSVVIPVYNEEQGLAALFARIYPALDALGVDYEIIFINDGSRDRSAALLAEQFERRPDVTRVILFNGNFGQHRAILAGFEHCRGDRVVTLDADLQNPPEDIHLLLEAMDKGHDCVGSIRRDRQDSAWRRWASRAMNRLRLRLTGIEMTDHGSMLRAYSRNVIQLINQCNEMNTFIPALALQFARNPTEVVTGHEERHAGESKYSFYSLVRLNFDLVTGFSLIPLQAFSMLGIVVSLLSGLLFVILAGRRLIFGPEEGGVFTLFALLFLLMGLALFGIGLLGEYIGRIYQEVRARPRYVITAVLERERE</sequence>
<keyword evidence="1" id="KW-1003">Cell membrane</keyword>
<dbReference type="CDD" id="cd04187">
    <property type="entry name" value="DPM1_like_bac"/>
    <property type="match status" value="1"/>
</dbReference>
<keyword evidence="4 8" id="KW-0812">Transmembrane</keyword>
<dbReference type="InterPro" id="IPR029044">
    <property type="entry name" value="Nucleotide-diphossugar_trans"/>
</dbReference>
<evidence type="ECO:0000256" key="7">
    <source>
        <dbReference type="ARBA" id="ARBA00023136"/>
    </source>
</evidence>
<feature type="transmembrane region" description="Helical" evidence="8">
    <location>
        <begin position="248"/>
        <end position="269"/>
    </location>
</feature>
<comment type="caution">
    <text evidence="10">The sequence shown here is derived from an EMBL/GenBank/DDBJ whole genome shotgun (WGS) entry which is preliminary data.</text>
</comment>
<dbReference type="EC" id="2.4.-.-" evidence="10"/>
<reference evidence="10 11" key="1">
    <citation type="submission" date="2024-03" db="EMBL/GenBank/DDBJ databases">
        <title>Novel species of the genus Variovorax.</title>
        <authorList>
            <person name="Liu Q."/>
            <person name="Xin Y.-H."/>
        </authorList>
    </citation>
    <scope>NUCLEOTIDE SEQUENCE [LARGE SCALE GENOMIC DNA]</scope>
    <source>
        <strain evidence="10 11">KACC 18901</strain>
    </source>
</reference>
<evidence type="ECO:0000313" key="11">
    <source>
        <dbReference type="Proteomes" id="UP001367030"/>
    </source>
</evidence>
<evidence type="ECO:0000313" key="10">
    <source>
        <dbReference type="EMBL" id="MEJ8854421.1"/>
    </source>
</evidence>
<name>A0ABU8X3X3_9BURK</name>
<dbReference type="PANTHER" id="PTHR48090:SF3">
    <property type="entry name" value="UNDECAPRENYL-PHOSPHATE 4-DEOXY-4-FORMAMIDO-L-ARABINOSE TRANSFERASE"/>
    <property type="match status" value="1"/>
</dbReference>
<evidence type="ECO:0000256" key="6">
    <source>
        <dbReference type="ARBA" id="ARBA00022989"/>
    </source>
</evidence>
<dbReference type="PANTHER" id="PTHR48090">
    <property type="entry name" value="UNDECAPRENYL-PHOSPHATE 4-DEOXY-4-FORMAMIDO-L-ARABINOSE TRANSFERASE-RELATED"/>
    <property type="match status" value="1"/>
</dbReference>
<proteinExistence type="predicted"/>
<dbReference type="Gene3D" id="3.90.550.10">
    <property type="entry name" value="Spore Coat Polysaccharide Biosynthesis Protein SpsA, Chain A"/>
    <property type="match status" value="1"/>
</dbReference>
<dbReference type="InterPro" id="IPR001173">
    <property type="entry name" value="Glyco_trans_2-like"/>
</dbReference>
<dbReference type="Proteomes" id="UP001367030">
    <property type="component" value="Unassembled WGS sequence"/>
</dbReference>
<keyword evidence="6 8" id="KW-1133">Transmembrane helix</keyword>
<dbReference type="EMBL" id="JBBKZS010000002">
    <property type="protein sequence ID" value="MEJ8854421.1"/>
    <property type="molecule type" value="Genomic_DNA"/>
</dbReference>
<keyword evidence="3 10" id="KW-0808">Transferase</keyword>
<feature type="domain" description="Glycosyltransferase 2-like" evidence="9">
    <location>
        <begin position="24"/>
        <end position="184"/>
    </location>
</feature>
<dbReference type="RefSeq" id="WP_340334480.1">
    <property type="nucleotide sequence ID" value="NZ_JBBKZS010000002.1"/>
</dbReference>